<dbReference type="GO" id="GO:0035435">
    <property type="term" value="P:phosphate ion transmembrane transport"/>
    <property type="evidence" value="ECO:0000318"/>
    <property type="project" value="GO_Central"/>
</dbReference>
<dbReference type="SUPFAM" id="SSF103506">
    <property type="entry name" value="Mitochondrial carrier"/>
    <property type="match status" value="1"/>
</dbReference>
<keyword evidence="7 12" id="KW-1133">Transmembrane helix</keyword>
<dbReference type="Gene3D" id="1.50.40.10">
    <property type="entry name" value="Mitochondrial carrier domain"/>
    <property type="match status" value="1"/>
</dbReference>
<evidence type="ECO:0000256" key="1">
    <source>
        <dbReference type="ARBA" id="ARBA00004448"/>
    </source>
</evidence>
<dbReference type="GO" id="GO:0005743">
    <property type="term" value="C:mitochondrial inner membrane"/>
    <property type="evidence" value="ECO:0000318"/>
    <property type="project" value="GO_Central"/>
</dbReference>
<evidence type="ECO:0000256" key="4">
    <source>
        <dbReference type="ARBA" id="ARBA00022692"/>
    </source>
</evidence>
<evidence type="ECO:0000256" key="8">
    <source>
        <dbReference type="ARBA" id="ARBA00023128"/>
    </source>
</evidence>
<comment type="similarity">
    <text evidence="2">Belongs to the mitochondrial carrier (TC 2.A.29) family.</text>
</comment>
<evidence type="ECO:0000256" key="12">
    <source>
        <dbReference type="SAM" id="Phobius"/>
    </source>
</evidence>
<evidence type="ECO:0000256" key="9">
    <source>
        <dbReference type="ARBA" id="ARBA00023136"/>
    </source>
</evidence>
<feature type="region of interest" description="Disordered" evidence="11">
    <location>
        <begin position="127"/>
        <end position="146"/>
    </location>
</feature>
<evidence type="ECO:0000256" key="6">
    <source>
        <dbReference type="ARBA" id="ARBA00022792"/>
    </source>
</evidence>
<dbReference type="PANTHER" id="PTHR45671:SF12">
    <property type="entry name" value="MITOCHONDRIAL PHOSPHATE CARRIER PROTEIN"/>
    <property type="match status" value="1"/>
</dbReference>
<gene>
    <name evidence="13" type="ORF">THAPSDRAFT_25499</name>
</gene>
<reference evidence="13 14" key="2">
    <citation type="journal article" date="2008" name="Nature">
        <title>The Phaeodactylum genome reveals the evolutionary history of diatom genomes.</title>
        <authorList>
            <person name="Bowler C."/>
            <person name="Allen A.E."/>
            <person name="Badger J.H."/>
            <person name="Grimwood J."/>
            <person name="Jabbari K."/>
            <person name="Kuo A."/>
            <person name="Maheswari U."/>
            <person name="Martens C."/>
            <person name="Maumus F."/>
            <person name="Otillar R.P."/>
            <person name="Rayko E."/>
            <person name="Salamov A."/>
            <person name="Vandepoele K."/>
            <person name="Beszteri B."/>
            <person name="Gruber A."/>
            <person name="Heijde M."/>
            <person name="Katinka M."/>
            <person name="Mock T."/>
            <person name="Valentin K."/>
            <person name="Verret F."/>
            <person name="Berges J.A."/>
            <person name="Brownlee C."/>
            <person name="Cadoret J.P."/>
            <person name="Chiovitti A."/>
            <person name="Choi C.J."/>
            <person name="Coesel S."/>
            <person name="De Martino A."/>
            <person name="Detter J.C."/>
            <person name="Durkin C."/>
            <person name="Falciatore A."/>
            <person name="Fournet J."/>
            <person name="Haruta M."/>
            <person name="Huysman M.J."/>
            <person name="Jenkins B.D."/>
            <person name="Jiroutova K."/>
            <person name="Jorgensen R.E."/>
            <person name="Joubert Y."/>
            <person name="Kaplan A."/>
            <person name="Kroger N."/>
            <person name="Kroth P.G."/>
            <person name="La Roche J."/>
            <person name="Lindquist E."/>
            <person name="Lommer M."/>
            <person name="Martin-Jezequel V."/>
            <person name="Lopez P.J."/>
            <person name="Lucas S."/>
            <person name="Mangogna M."/>
            <person name="McGinnis K."/>
            <person name="Medlin L.K."/>
            <person name="Montsant A."/>
            <person name="Oudot-Le Secq M.P."/>
            <person name="Napoli C."/>
            <person name="Obornik M."/>
            <person name="Parker M.S."/>
            <person name="Petit J.L."/>
            <person name="Porcel B.M."/>
            <person name="Poulsen N."/>
            <person name="Robison M."/>
            <person name="Rychlewski L."/>
            <person name="Rynearson T.A."/>
            <person name="Schmutz J."/>
            <person name="Shapiro H."/>
            <person name="Siaut M."/>
            <person name="Stanley M."/>
            <person name="Sussman M.R."/>
            <person name="Taylor A.R."/>
            <person name="Vardi A."/>
            <person name="von Dassow P."/>
            <person name="Vyverman W."/>
            <person name="Willis A."/>
            <person name="Wyrwicz L.S."/>
            <person name="Rokhsar D.S."/>
            <person name="Weissenbach J."/>
            <person name="Armbrust E.V."/>
            <person name="Green B.R."/>
            <person name="Van de Peer Y."/>
            <person name="Grigoriev I.V."/>
        </authorList>
    </citation>
    <scope>NUCLEOTIDE SEQUENCE [LARGE SCALE GENOMIC DNA]</scope>
    <source>
        <strain evidence="13 14">CCMP1335</strain>
    </source>
</reference>
<dbReference type="Proteomes" id="UP000001449">
    <property type="component" value="Unassembled WGS sequence"/>
</dbReference>
<protein>
    <submittedName>
        <fullName evidence="13">Uncharacterized protein</fullName>
    </submittedName>
</protein>
<comment type="subcellular location">
    <subcellularLocation>
        <location evidence="1">Mitochondrion inner membrane</location>
        <topology evidence="1">Multi-pass membrane protein</topology>
    </subcellularLocation>
</comment>
<feature type="compositionally biased region" description="Low complexity" evidence="11">
    <location>
        <begin position="133"/>
        <end position="146"/>
    </location>
</feature>
<reference evidence="13 14" key="1">
    <citation type="journal article" date="2004" name="Science">
        <title>The genome of the diatom Thalassiosira pseudonana: ecology, evolution, and metabolism.</title>
        <authorList>
            <person name="Armbrust E.V."/>
            <person name="Berges J.A."/>
            <person name="Bowler C."/>
            <person name="Green B.R."/>
            <person name="Martinez D."/>
            <person name="Putnam N.H."/>
            <person name="Zhou S."/>
            <person name="Allen A.E."/>
            <person name="Apt K.E."/>
            <person name="Bechner M."/>
            <person name="Brzezinski M.A."/>
            <person name="Chaal B.K."/>
            <person name="Chiovitti A."/>
            <person name="Davis A.K."/>
            <person name="Demarest M.S."/>
            <person name="Detter J.C."/>
            <person name="Glavina T."/>
            <person name="Goodstein D."/>
            <person name="Hadi M.Z."/>
            <person name="Hellsten U."/>
            <person name="Hildebrand M."/>
            <person name="Jenkins B.D."/>
            <person name="Jurka J."/>
            <person name="Kapitonov V.V."/>
            <person name="Kroger N."/>
            <person name="Lau W.W."/>
            <person name="Lane T.W."/>
            <person name="Larimer F.W."/>
            <person name="Lippmeier J.C."/>
            <person name="Lucas S."/>
            <person name="Medina M."/>
            <person name="Montsant A."/>
            <person name="Obornik M."/>
            <person name="Parker M.S."/>
            <person name="Palenik B."/>
            <person name="Pazour G.J."/>
            <person name="Richardson P.M."/>
            <person name="Rynearson T.A."/>
            <person name="Saito M.A."/>
            <person name="Schwartz D.C."/>
            <person name="Thamatrakoln K."/>
            <person name="Valentin K."/>
            <person name="Vardi A."/>
            <person name="Wilkerson F.P."/>
            <person name="Rokhsar D.S."/>
        </authorList>
    </citation>
    <scope>NUCLEOTIDE SEQUENCE [LARGE SCALE GENOMIC DNA]</scope>
    <source>
        <strain evidence="13 14">CCMP1335</strain>
    </source>
</reference>
<keyword evidence="14" id="KW-1185">Reference proteome</keyword>
<keyword evidence="3" id="KW-0813">Transport</keyword>
<dbReference type="eggNOG" id="KOG0767">
    <property type="taxonomic scope" value="Eukaryota"/>
</dbReference>
<feature type="repeat" description="Solcar" evidence="10">
    <location>
        <begin position="626"/>
        <end position="736"/>
    </location>
</feature>
<accession>B8LDH4</accession>
<keyword evidence="4 10" id="KW-0812">Transmembrane</keyword>
<dbReference type="InterPro" id="IPR023395">
    <property type="entry name" value="MCP_dom_sf"/>
</dbReference>
<feature type="transmembrane region" description="Helical" evidence="12">
    <location>
        <begin position="753"/>
        <end position="773"/>
    </location>
</feature>
<organism evidence="13 14">
    <name type="scientific">Thalassiosira pseudonana</name>
    <name type="common">Marine diatom</name>
    <name type="synonym">Cyclotella nana</name>
    <dbReference type="NCBI Taxonomy" id="35128"/>
    <lineage>
        <taxon>Eukaryota</taxon>
        <taxon>Sar</taxon>
        <taxon>Stramenopiles</taxon>
        <taxon>Ochrophyta</taxon>
        <taxon>Bacillariophyta</taxon>
        <taxon>Coscinodiscophyceae</taxon>
        <taxon>Thalassiosirophycidae</taxon>
        <taxon>Thalassiosirales</taxon>
        <taxon>Thalassiosiraceae</taxon>
        <taxon>Thalassiosira</taxon>
    </lineage>
</organism>
<dbReference type="EMBL" id="DS999419">
    <property type="protein sequence ID" value="EED86708.1"/>
    <property type="molecule type" value="Genomic_DNA"/>
</dbReference>
<dbReference type="InterPro" id="IPR018108">
    <property type="entry name" value="MCP_transmembrane"/>
</dbReference>
<dbReference type="AlphaFoldDB" id="B8LDH4"/>
<evidence type="ECO:0000256" key="10">
    <source>
        <dbReference type="PROSITE-ProRule" id="PRU00282"/>
    </source>
</evidence>
<feature type="repeat" description="Solcar" evidence="10">
    <location>
        <begin position="875"/>
        <end position="963"/>
    </location>
</feature>
<dbReference type="GeneID" id="7446243"/>
<dbReference type="PROSITE" id="PS50920">
    <property type="entry name" value="SOLCAR"/>
    <property type="match status" value="3"/>
</dbReference>
<dbReference type="HOGENOM" id="CLU_292648_0_0_1"/>
<name>B8LDH4_THAPS</name>
<dbReference type="PaxDb" id="35128-Thaps25499"/>
<keyword evidence="9 10" id="KW-0472">Membrane</keyword>
<keyword evidence="5" id="KW-0677">Repeat</keyword>
<evidence type="ECO:0000313" key="13">
    <source>
        <dbReference type="EMBL" id="EED86708.1"/>
    </source>
</evidence>
<dbReference type="OMA" id="FSPKNEM"/>
<evidence type="ECO:0000256" key="3">
    <source>
        <dbReference type="ARBA" id="ARBA00022448"/>
    </source>
</evidence>
<dbReference type="STRING" id="35128.B8LDH4"/>
<keyword evidence="8" id="KW-0496">Mitochondrion</keyword>
<dbReference type="GO" id="GO:1990547">
    <property type="term" value="P:mitochondrial phosphate ion transmembrane transport"/>
    <property type="evidence" value="ECO:0007669"/>
    <property type="project" value="InterPro"/>
</dbReference>
<evidence type="ECO:0000256" key="2">
    <source>
        <dbReference type="ARBA" id="ARBA00006375"/>
    </source>
</evidence>
<sequence>MTHYSYACVGPIKTPSKYTLEPYHLSYRASISVLSGCSLLASASEIDATGQLFSPKNEMIKGGGSAAARGIPLKPMEREESMNRGNKGLLKSGEGLIQNVYETRFITYLTRFLLVFDPAASAWWKKNTKPRASGESNANGNGSNNVNYNSIANERFAEFAESVEVGLADYFVGPYGSYASVAAAKAGITAAEPARSVRGEGRDPSNFFSNIFVKKESQPKRINNTRNKGTRKQQTSDEMRLARQGILNLLSLLKARYTSIEEKQQLAILFSLISSPDLQPVNEIRGLLGEIDNGTIAAIELLDISDDDDTSNERDFFRLSSRQGGGFAKDDTQVVKVDPPAPLGDEYKAAKIQTIMKPTSRILRINVVDGGEGYDAIPEVILKQRKGLPSRQCEACAILNRKGGVSEIIVTDPGFGYGGRVRKGDDPIPPTVEIKPRRSKTKTANATFRHAKAEAELEYKITGVEIVDGGSGYLFDQPPEVSISVPDVDPDWFVKPVIRGLINDDDDENNQVSARVSLMKSGYDGVVFDTSAVLRGGRDVTLGVDVLQYIESNPIGLLPSNVRPRFSKFISDESTDAIENGIYYIPSLPRSSSYTDVSTSDYRSIDLFGGVGKAPVTKNALSLSANQYYRLALSGAICTVLVRTALNPLELVKTKIQLKNDDEIIELAMKKSLEEAESKGEVASTTKPAISTNQVIQSLAEVRGPFSLFQSADITFLTSIVFGMFGFGATELFRRSFSVVFFDEAGASSPNEFVLLAAAGFATLLTCAAGAPFEILRVRSMSSVESLGVKKVFQDFVEQNRSKESGVPLTLEAEGLQPGDIKPLWSSFTPIASRELPFAVTKFLVFDLASGSIADFLNNSHLLGDEKIQVGVGTFGLLLSAFAGALAGIAGAFISHPADLILTLTSASSRDEGPTKDWRSMIKELLAADGGVLNLFAGFPARAVFFFLVIGLQFFLYDYIKTLLDVGTDDLTLVLDVFYAIRQGLIES</sequence>
<feature type="transmembrane region" description="Helical" evidence="12">
    <location>
        <begin position="935"/>
        <end position="957"/>
    </location>
</feature>
<dbReference type="InParanoid" id="B8LDH4"/>
<dbReference type="RefSeq" id="XP_002296980.1">
    <property type="nucleotide sequence ID" value="XM_002296944.1"/>
</dbReference>
<evidence type="ECO:0000313" key="14">
    <source>
        <dbReference type="Proteomes" id="UP000001449"/>
    </source>
</evidence>
<keyword evidence="6" id="KW-0999">Mitochondrion inner membrane</keyword>
<dbReference type="InterPro" id="IPR044677">
    <property type="entry name" value="SLC25A3/Pic2/Mir1-like"/>
</dbReference>
<evidence type="ECO:0000256" key="5">
    <source>
        <dbReference type="ARBA" id="ARBA00022737"/>
    </source>
</evidence>
<dbReference type="KEGG" id="tps:THAPSDRAFT_25499"/>
<evidence type="ECO:0000256" key="11">
    <source>
        <dbReference type="SAM" id="MobiDB-lite"/>
    </source>
</evidence>
<feature type="repeat" description="Solcar" evidence="10">
    <location>
        <begin position="750"/>
        <end position="852"/>
    </location>
</feature>
<dbReference type="PANTHER" id="PTHR45671">
    <property type="entry name" value="SOLUTE CARRIER FAMILY 25 (MITOCHONDRIAL CARRIER PHOSPHATE CARRIER), MEMBER 3, LIKE-RELATED-RELATED"/>
    <property type="match status" value="1"/>
</dbReference>
<dbReference type="GO" id="GO:0005315">
    <property type="term" value="F:phosphate transmembrane transporter activity"/>
    <property type="evidence" value="ECO:0000318"/>
    <property type="project" value="GO_Central"/>
</dbReference>
<feature type="transmembrane region" description="Helical" evidence="12">
    <location>
        <begin position="870"/>
        <end position="894"/>
    </location>
</feature>
<dbReference type="Pfam" id="PF00153">
    <property type="entry name" value="Mito_carr"/>
    <property type="match status" value="2"/>
</dbReference>
<evidence type="ECO:0000256" key="7">
    <source>
        <dbReference type="ARBA" id="ARBA00022989"/>
    </source>
</evidence>
<proteinExistence type="inferred from homology"/>